<evidence type="ECO:0008006" key="5">
    <source>
        <dbReference type="Google" id="ProtNLM"/>
    </source>
</evidence>
<evidence type="ECO:0000313" key="3">
    <source>
        <dbReference type="EMBL" id="PCI74758.1"/>
    </source>
</evidence>
<dbReference type="EMBL" id="NVUL01000094">
    <property type="protein sequence ID" value="PCI74758.1"/>
    <property type="molecule type" value="Genomic_DNA"/>
</dbReference>
<evidence type="ECO:0000256" key="2">
    <source>
        <dbReference type="SAM" id="SignalP"/>
    </source>
</evidence>
<feature type="signal peptide" evidence="2">
    <location>
        <begin position="1"/>
        <end position="22"/>
    </location>
</feature>
<dbReference type="SUPFAM" id="SSF56954">
    <property type="entry name" value="Outer membrane efflux proteins (OEP)"/>
    <property type="match status" value="1"/>
</dbReference>
<evidence type="ECO:0000256" key="1">
    <source>
        <dbReference type="ARBA" id="ARBA00007613"/>
    </source>
</evidence>
<sequence>MQRLIYSLAFSSLLGMVGLVTAQPNESAPPLDLDSAIVKTLAGNPGLKATGYQLQIQDARIAQAGIKPRPKLELEVEDVFGSGANDILEGIQTTASVVWILERGVRESRVSAARARSSLIESDIAIQRLDVSAETARYYLESLDLQARLDISAEGIELGAAAVTAIERRVNAGSAPAADLFRARADLRRQELIEEDIEHELLSANYRLAAQWGANEPDFNRVLGDLLDTPAIENFATFESRLDQNPDLERYLTAERVYEAQLRLEQASNRQPWSVTTGFRWQNKTSDHGFVAGLSIPLGSEDSNRGRVAEARARITQSKLEREAERLRLRTELFVLYQELVHSAHLTAAIEQDILPLYESALEQTQAAYEAGRYSYLEWSASQMNLLNARNDLVEAAHSILHNLIEIERLTGVSVEVPRLSQ</sequence>
<dbReference type="PANTHER" id="PTHR30203:SF24">
    <property type="entry name" value="BLR4935 PROTEIN"/>
    <property type="match status" value="1"/>
</dbReference>
<proteinExistence type="inferred from homology"/>
<gene>
    <name evidence="3" type="ORF">COB20_14575</name>
</gene>
<dbReference type="PANTHER" id="PTHR30203">
    <property type="entry name" value="OUTER MEMBRANE CATION EFFLUX PROTEIN"/>
    <property type="match status" value="1"/>
</dbReference>
<dbReference type="InterPro" id="IPR003423">
    <property type="entry name" value="OMP_efflux"/>
</dbReference>
<keyword evidence="2" id="KW-0732">Signal</keyword>
<dbReference type="Pfam" id="PF02321">
    <property type="entry name" value="OEP"/>
    <property type="match status" value="2"/>
</dbReference>
<comment type="similarity">
    <text evidence="1">Belongs to the outer membrane factor (OMF) (TC 1.B.17) family.</text>
</comment>
<dbReference type="GO" id="GO:0015562">
    <property type="term" value="F:efflux transmembrane transporter activity"/>
    <property type="evidence" value="ECO:0007669"/>
    <property type="project" value="InterPro"/>
</dbReference>
<reference evidence="4" key="1">
    <citation type="submission" date="2017-08" db="EMBL/GenBank/DDBJ databases">
        <title>A dynamic microbial community with high functional redundancy inhabits the cold, oxic subseafloor aquifer.</title>
        <authorList>
            <person name="Tully B.J."/>
            <person name="Wheat C.G."/>
            <person name="Glazer B.T."/>
            <person name="Huber J.A."/>
        </authorList>
    </citation>
    <scope>NUCLEOTIDE SEQUENCE [LARGE SCALE GENOMIC DNA]</scope>
</reference>
<dbReference type="InterPro" id="IPR010131">
    <property type="entry name" value="MdtP/NodT-like"/>
</dbReference>
<name>A0A2A4WWG5_9GAMM</name>
<comment type="caution">
    <text evidence="3">The sequence shown here is derived from an EMBL/GenBank/DDBJ whole genome shotgun (WGS) entry which is preliminary data.</text>
</comment>
<dbReference type="Proteomes" id="UP000218767">
    <property type="component" value="Unassembled WGS sequence"/>
</dbReference>
<protein>
    <recommendedName>
        <fullName evidence="5">Transporter</fullName>
    </recommendedName>
</protein>
<accession>A0A2A4WWG5</accession>
<evidence type="ECO:0000313" key="4">
    <source>
        <dbReference type="Proteomes" id="UP000218767"/>
    </source>
</evidence>
<feature type="chain" id="PRO_5013399994" description="Transporter" evidence="2">
    <location>
        <begin position="23"/>
        <end position="422"/>
    </location>
</feature>
<dbReference type="Gene3D" id="1.20.1600.10">
    <property type="entry name" value="Outer membrane efflux proteins (OEP)"/>
    <property type="match status" value="1"/>
</dbReference>
<dbReference type="AlphaFoldDB" id="A0A2A4WWG5"/>
<organism evidence="3 4">
    <name type="scientific">SAR86 cluster bacterium</name>
    <dbReference type="NCBI Taxonomy" id="2030880"/>
    <lineage>
        <taxon>Bacteria</taxon>
        <taxon>Pseudomonadati</taxon>
        <taxon>Pseudomonadota</taxon>
        <taxon>Gammaproteobacteria</taxon>
        <taxon>SAR86 cluster</taxon>
    </lineage>
</organism>